<dbReference type="RefSeq" id="WP_021984025.1">
    <property type="nucleotide sequence ID" value="NZ_CP060632.1"/>
</dbReference>
<evidence type="ECO:0000259" key="1">
    <source>
        <dbReference type="PROSITE" id="PS51831"/>
    </source>
</evidence>
<dbReference type="AlphaFoldDB" id="A0A7G9FMG9"/>
<dbReference type="Pfam" id="PF01966">
    <property type="entry name" value="HD"/>
    <property type="match status" value="1"/>
</dbReference>
<keyword evidence="3" id="KW-1185">Reference proteome</keyword>
<dbReference type="KEGG" id="wcp:H9Q76_00085"/>
<dbReference type="EMBL" id="CP060632">
    <property type="protein sequence ID" value="QNL99750.1"/>
    <property type="molecule type" value="Genomic_DNA"/>
</dbReference>
<evidence type="ECO:0000313" key="2">
    <source>
        <dbReference type="EMBL" id="QNL99750.1"/>
    </source>
</evidence>
<accession>A0A7G9FMG9</accession>
<dbReference type="InterPro" id="IPR006674">
    <property type="entry name" value="HD_domain"/>
</dbReference>
<organism evidence="2 3">
    <name type="scientific">Wujia chipingensis</name>
    <dbReference type="NCBI Taxonomy" id="2763670"/>
    <lineage>
        <taxon>Bacteria</taxon>
        <taxon>Bacillati</taxon>
        <taxon>Bacillota</taxon>
        <taxon>Clostridia</taxon>
        <taxon>Lachnospirales</taxon>
        <taxon>Lachnospiraceae</taxon>
        <taxon>Wujia</taxon>
    </lineage>
</organism>
<gene>
    <name evidence="2" type="ORF">H9Q76_00085</name>
</gene>
<dbReference type="InterPro" id="IPR003607">
    <property type="entry name" value="HD/PDEase_dom"/>
</dbReference>
<feature type="domain" description="HD" evidence="1">
    <location>
        <begin position="30"/>
        <end position="129"/>
    </location>
</feature>
<dbReference type="SUPFAM" id="SSF109604">
    <property type="entry name" value="HD-domain/PDEase-like"/>
    <property type="match status" value="1"/>
</dbReference>
<dbReference type="PANTHER" id="PTHR33594">
    <property type="entry name" value="SUPERFAMILY HYDROLASE, PUTATIVE (AFU_ORTHOLOGUE AFUA_1G03035)-RELATED"/>
    <property type="match status" value="1"/>
</dbReference>
<name>A0A7G9FMG9_9FIRM</name>
<dbReference type="NCBIfam" id="TIGR00277">
    <property type="entry name" value="HDIG"/>
    <property type="match status" value="1"/>
</dbReference>
<dbReference type="PANTHER" id="PTHR33594:SF1">
    <property type="entry name" value="HD_PDEASE DOMAIN-CONTAINING PROTEIN"/>
    <property type="match status" value="1"/>
</dbReference>
<sequence>MSVNYAEVIEYVKKMTSENGRPSNYPFRSRFEHTMRVYRWAIKLQSKLGGDLDVIVLAALLHDIGWDDERPHGEVGAELAVEYMDSIGIDPETIRRVGEIIMIHEDKDSDADLSLECKIVMDADLLDEVGAISVLWDSMATACEDEASYKKAYYRIKNYYRNNKPKIRRCKTDAARAEYTKRMQLLDSFIFQLEKELF</sequence>
<reference evidence="2 3" key="1">
    <citation type="submission" date="2020-08" db="EMBL/GenBank/DDBJ databases">
        <authorList>
            <person name="Liu C."/>
            <person name="Sun Q."/>
        </authorList>
    </citation>
    <scope>NUCLEOTIDE SEQUENCE [LARGE SCALE GENOMIC DNA]</scope>
    <source>
        <strain evidence="2 3">NSJ-4</strain>
    </source>
</reference>
<dbReference type="SMART" id="SM00471">
    <property type="entry name" value="HDc"/>
    <property type="match status" value="1"/>
</dbReference>
<dbReference type="CDD" id="cd00077">
    <property type="entry name" value="HDc"/>
    <property type="match status" value="1"/>
</dbReference>
<dbReference type="Proteomes" id="UP000515819">
    <property type="component" value="Chromosome"/>
</dbReference>
<evidence type="ECO:0000313" key="3">
    <source>
        <dbReference type="Proteomes" id="UP000515819"/>
    </source>
</evidence>
<protein>
    <submittedName>
        <fullName evidence="2">HD domain-containing protein</fullName>
    </submittedName>
</protein>
<dbReference type="PROSITE" id="PS51831">
    <property type="entry name" value="HD"/>
    <property type="match status" value="1"/>
</dbReference>
<dbReference type="InterPro" id="IPR006675">
    <property type="entry name" value="HDIG_dom"/>
</dbReference>
<dbReference type="Gene3D" id="1.10.3210.10">
    <property type="entry name" value="Hypothetical protein af1432"/>
    <property type="match status" value="1"/>
</dbReference>
<proteinExistence type="predicted"/>